<evidence type="ECO:0000259" key="1">
    <source>
        <dbReference type="PROSITE" id="PS51186"/>
    </source>
</evidence>
<accession>A0A853GUC5</accession>
<dbReference type="Gene3D" id="3.40.630.30">
    <property type="match status" value="1"/>
</dbReference>
<dbReference type="CDD" id="cd04301">
    <property type="entry name" value="NAT_SF"/>
    <property type="match status" value="1"/>
</dbReference>
<gene>
    <name evidence="2" type="ORF">H0A62_14310</name>
</gene>
<dbReference type="EMBL" id="JACCEV010000004">
    <property type="protein sequence ID" value="NYT86778.1"/>
    <property type="molecule type" value="Genomic_DNA"/>
</dbReference>
<organism evidence="2 3">
    <name type="scientific">Pollutimonas harenae</name>
    <dbReference type="NCBI Taxonomy" id="657015"/>
    <lineage>
        <taxon>Bacteria</taxon>
        <taxon>Pseudomonadati</taxon>
        <taxon>Pseudomonadota</taxon>
        <taxon>Betaproteobacteria</taxon>
        <taxon>Burkholderiales</taxon>
        <taxon>Alcaligenaceae</taxon>
        <taxon>Pollutimonas</taxon>
    </lineage>
</organism>
<dbReference type="Proteomes" id="UP000554144">
    <property type="component" value="Unassembled WGS sequence"/>
</dbReference>
<dbReference type="PROSITE" id="PS51186">
    <property type="entry name" value="GNAT"/>
    <property type="match status" value="1"/>
</dbReference>
<dbReference type="OrthoDB" id="9796171at2"/>
<proteinExistence type="predicted"/>
<dbReference type="GO" id="GO:0004343">
    <property type="term" value="F:glucosamine 6-phosphate N-acetyltransferase activity"/>
    <property type="evidence" value="ECO:0007669"/>
    <property type="project" value="TreeGrafter"/>
</dbReference>
<evidence type="ECO:0000313" key="2">
    <source>
        <dbReference type="EMBL" id="NYT86778.1"/>
    </source>
</evidence>
<dbReference type="InterPro" id="IPR016181">
    <property type="entry name" value="Acyl_CoA_acyltransferase"/>
</dbReference>
<name>A0A853GUC5_9BURK</name>
<dbReference type="PANTHER" id="PTHR13355:SF11">
    <property type="entry name" value="GLUCOSAMINE 6-PHOSPHATE N-ACETYLTRANSFERASE"/>
    <property type="match status" value="1"/>
</dbReference>
<feature type="domain" description="N-acetyltransferase" evidence="1">
    <location>
        <begin position="16"/>
        <end position="154"/>
    </location>
</feature>
<sequence length="155" mass="17220">MPPAQIYRSLYVNKNINIVVGDWSACKADAAAIRHTVFVQEQNVPIELEMDDNDQRSLHAVAYDEHGRPIGTGRLLPDGHIGRMAVRADCRSLGVGSMLLRTLVDQARGRQCMEVVLSAQLHAQDFYIRHGFVPEGAVYMDAGIEHITMRHALTA</sequence>
<keyword evidence="3" id="KW-1185">Reference proteome</keyword>
<dbReference type="AlphaFoldDB" id="A0A853GUC5"/>
<dbReference type="Pfam" id="PF13673">
    <property type="entry name" value="Acetyltransf_10"/>
    <property type="match status" value="1"/>
</dbReference>
<evidence type="ECO:0000313" key="3">
    <source>
        <dbReference type="Proteomes" id="UP000554144"/>
    </source>
</evidence>
<dbReference type="SUPFAM" id="SSF55729">
    <property type="entry name" value="Acyl-CoA N-acyltransferases (Nat)"/>
    <property type="match status" value="1"/>
</dbReference>
<dbReference type="InterPro" id="IPR039143">
    <property type="entry name" value="GNPNAT1-like"/>
</dbReference>
<reference evidence="2 3" key="1">
    <citation type="submission" date="2020-07" db="EMBL/GenBank/DDBJ databases">
        <title>Taxonomic revisions and descriptions of new bacterial species based on genomic comparisons in the high-G+C-content subgroup of the family Alcaligenaceae.</title>
        <authorList>
            <person name="Szabo A."/>
            <person name="Felfoldi T."/>
        </authorList>
    </citation>
    <scope>NUCLEOTIDE SEQUENCE [LARGE SCALE GENOMIC DNA]</scope>
    <source>
        <strain evidence="2 3">DSM 25667</strain>
    </source>
</reference>
<dbReference type="InterPro" id="IPR000182">
    <property type="entry name" value="GNAT_dom"/>
</dbReference>
<dbReference type="PANTHER" id="PTHR13355">
    <property type="entry name" value="GLUCOSAMINE 6-PHOSPHATE N-ACETYLTRANSFERASE"/>
    <property type="match status" value="1"/>
</dbReference>
<comment type="caution">
    <text evidence="2">The sequence shown here is derived from an EMBL/GenBank/DDBJ whole genome shotgun (WGS) entry which is preliminary data.</text>
</comment>
<keyword evidence="2" id="KW-0808">Transferase</keyword>
<protein>
    <submittedName>
        <fullName evidence="2">GNAT family N-acetyltransferase</fullName>
    </submittedName>
</protein>